<dbReference type="InterPro" id="IPR024774">
    <property type="entry name" value="PH_dom-Mcp5-type"/>
</dbReference>
<feature type="compositionally biased region" description="Low complexity" evidence="2">
    <location>
        <begin position="751"/>
        <end position="775"/>
    </location>
</feature>
<feature type="region of interest" description="Disordered" evidence="2">
    <location>
        <begin position="1116"/>
        <end position="1260"/>
    </location>
</feature>
<feature type="region of interest" description="Disordered" evidence="2">
    <location>
        <begin position="1288"/>
        <end position="1318"/>
    </location>
</feature>
<feature type="compositionally biased region" description="Basic residues" evidence="2">
    <location>
        <begin position="883"/>
        <end position="897"/>
    </location>
</feature>
<dbReference type="GO" id="GO:0005938">
    <property type="term" value="C:cell cortex"/>
    <property type="evidence" value="ECO:0007669"/>
    <property type="project" value="InterPro"/>
</dbReference>
<dbReference type="OrthoDB" id="2149224at2759"/>
<dbReference type="Pfam" id="PF12814">
    <property type="entry name" value="Mcp5_PH"/>
    <property type="match status" value="1"/>
</dbReference>
<dbReference type="GO" id="GO:0015631">
    <property type="term" value="F:tubulin binding"/>
    <property type="evidence" value="ECO:0007669"/>
    <property type="project" value="TreeGrafter"/>
</dbReference>
<evidence type="ECO:0000313" key="5">
    <source>
        <dbReference type="Proteomes" id="UP000192596"/>
    </source>
</evidence>
<reference evidence="5" key="1">
    <citation type="submission" date="2017-03" db="EMBL/GenBank/DDBJ databases">
        <title>Genomes of endolithic fungi from Antarctica.</title>
        <authorList>
            <person name="Coleine C."/>
            <person name="Masonjones S."/>
            <person name="Stajich J.E."/>
        </authorList>
    </citation>
    <scope>NUCLEOTIDE SEQUENCE [LARGE SCALE GENOMIC DNA]</scope>
    <source>
        <strain evidence="5">CCFEE 5527</strain>
    </source>
</reference>
<feature type="compositionally biased region" description="Polar residues" evidence="2">
    <location>
        <begin position="928"/>
        <end position="958"/>
    </location>
</feature>
<feature type="compositionally biased region" description="Low complexity" evidence="2">
    <location>
        <begin position="1244"/>
        <end position="1258"/>
    </location>
</feature>
<feature type="compositionally biased region" description="Low complexity" evidence="2">
    <location>
        <begin position="794"/>
        <end position="811"/>
    </location>
</feature>
<sequence length="1339" mass="146606">MSDYFSEYTSFIGGKGLPSPADTPYETPGFLKTRRSSRATTAGSRSREPSSSPPPLPPDAVDYNEKSRDGRYSALDPRRFTPTLHASFVSEILSLRRELESKNNLVDNLENELATTKNENEGLSQQLTASTKAGRLAKQQVHQMEAGTLEALDAMARERDAAKITSQDLRSKLEASQNNSRLQDQDAERTQSIWEREKETWDNERRQLERRVHVTETRLRTFVDEMTAQQAANETQNGFHDEGGESTTFNDSGIGLDSEVRAASPKKQHHVRNASSMSYRSRNGGRASGRRSIETPEPWTMTNGHSLADELGIDEEDEYDMDEFEHGDESLEYPERVRRNVESRQEDGDPENKAKRVLGLTDEIAQPSHRRDNSAGFSMAPLQPPPQVRREANSVEVPRVTFVDTGYQPSPPPSPPQVRITPAARVDAVSIDNDQSQMQHAMTVAARVAASPISPPETPIIDSTPWSERKRRSLFKAVYSDVATQTEVAEVVQPKAETNNRDSLQIPVLVPSIAIHPPSSRPSSPRPYALPPGTRNASTQASLAGNSKDASVQTEEIRIDKRRQIRLPPHLLPSYLDENLVYPEPSPQIDAAPTQTKQREVSMPPPPILTNFKAAVTAMPTPPIQSPVDATSPVYIRHGSNKSLSSMPLKAIPLPKPVLAPSAAFGEAPSTRSEGPLNRSSQFGVSQNNATSRQLAAMDVDSDYSDYEDAEMGDVATSMPRNNKAPIARFDFPASIFGNMPQSPMHRPGTADSYDAAPAPSIASSAAGSQRGPPTRRAPPPPKLNSYNKHRSRSPSFHSIASSSFSTQSAIPPYPIPMRSSSRVMPPVFNNGRRSPTPDNNMPRGHRNMRGAHQKLAAHQRQGSLRKVQSATAMRGGHASRMSPKKASPRKPRRRLRSPSLTPVQSMAFDSPASPRQTKFPIPELPTPLQQTLTFDWGNRPSTSSKPPGTAGSSLPPTDETQLIDAIAATMVGEWMWKYIRKRKSFGVEAAADDFAAQAGDNQGIPSATHGTRHKRWVWLSPYERTIMWDSKQPTSGQALLGKKGRKLTIQAVLDVKDETPLGRKPELNSAFERSILILTPARALKFTAVDAKRHALWMSALTFLAEADRSQTELLPLPLMPPMPNPADRPKRDASPSMGRATIRDSVMISKSKHPSLLRTTSAQQNTSIPPSLASPPPMPDQGADFPSIPRLYSSTTRHQRKRSNTSPRLAPPFATNFRSFSSSAVPSTAMSNTSSRPGGNHSLPSSKPSAESSRPSVVDTTVRMEAFVDPALRNGVLYVPPPLAAGGANAAGLTGGKGGSLSPRRRRQESNVSNTTVERKRAGYIFDEAGLDPFKGF</sequence>
<feature type="compositionally biased region" description="Polar residues" evidence="2">
    <location>
        <begin position="1218"/>
        <end position="1239"/>
    </location>
</feature>
<dbReference type="InterPro" id="IPR053005">
    <property type="entry name" value="Nuclear_Pos-Cytoskel_Interact"/>
</dbReference>
<dbReference type="GO" id="GO:0005739">
    <property type="term" value="C:mitochondrion"/>
    <property type="evidence" value="ECO:0007669"/>
    <property type="project" value="TreeGrafter"/>
</dbReference>
<dbReference type="InParanoid" id="A0A1V8SJI6"/>
<gene>
    <name evidence="4" type="ORF">B0A48_15092</name>
</gene>
<evidence type="ECO:0000259" key="3">
    <source>
        <dbReference type="Pfam" id="PF12814"/>
    </source>
</evidence>
<keyword evidence="5" id="KW-1185">Reference proteome</keyword>
<feature type="compositionally biased region" description="Basic residues" evidence="2">
    <location>
        <begin position="844"/>
        <end position="858"/>
    </location>
</feature>
<feature type="compositionally biased region" description="Basic and acidic residues" evidence="2">
    <location>
        <begin position="327"/>
        <end position="354"/>
    </location>
</feature>
<organism evidence="4 5">
    <name type="scientific">Cryoendolithus antarcticus</name>
    <dbReference type="NCBI Taxonomy" id="1507870"/>
    <lineage>
        <taxon>Eukaryota</taxon>
        <taxon>Fungi</taxon>
        <taxon>Dikarya</taxon>
        <taxon>Ascomycota</taxon>
        <taxon>Pezizomycotina</taxon>
        <taxon>Dothideomycetes</taxon>
        <taxon>Dothideomycetidae</taxon>
        <taxon>Cladosporiales</taxon>
        <taxon>Cladosporiaceae</taxon>
        <taxon>Cryoendolithus</taxon>
    </lineage>
</organism>
<proteinExistence type="predicted"/>
<dbReference type="GO" id="GO:0032065">
    <property type="term" value="P:maintenance of protein location in cell cortex"/>
    <property type="evidence" value="ECO:0007669"/>
    <property type="project" value="InterPro"/>
</dbReference>
<dbReference type="Proteomes" id="UP000192596">
    <property type="component" value="Unassembled WGS sequence"/>
</dbReference>
<feature type="domain" description="Pleckstrin homology" evidence="3">
    <location>
        <begin position="963"/>
        <end position="1107"/>
    </location>
</feature>
<feature type="compositionally biased region" description="Pro residues" evidence="2">
    <location>
        <begin position="1119"/>
        <end position="1128"/>
    </location>
</feature>
<feature type="region of interest" description="Disordered" evidence="2">
    <location>
        <begin position="515"/>
        <end position="556"/>
    </location>
</feature>
<evidence type="ECO:0000313" key="4">
    <source>
        <dbReference type="EMBL" id="OQN99243.1"/>
    </source>
</evidence>
<feature type="region of interest" description="Disordered" evidence="2">
    <location>
        <begin position="1"/>
        <end position="66"/>
    </location>
</feature>
<dbReference type="STRING" id="1507870.A0A1V8SJI6"/>
<evidence type="ECO:0000256" key="2">
    <source>
        <dbReference type="SAM" id="MobiDB-lite"/>
    </source>
</evidence>
<protein>
    <recommendedName>
        <fullName evidence="3">Pleckstrin homology domain-containing protein</fullName>
    </recommendedName>
</protein>
<dbReference type="EMBL" id="NAJO01000041">
    <property type="protein sequence ID" value="OQN99243.1"/>
    <property type="molecule type" value="Genomic_DNA"/>
</dbReference>
<feature type="region of interest" description="Disordered" evidence="2">
    <location>
        <begin position="738"/>
        <end position="958"/>
    </location>
</feature>
<feature type="compositionally biased region" description="Polar residues" evidence="2">
    <location>
        <begin position="535"/>
        <end position="554"/>
    </location>
</feature>
<evidence type="ECO:0000256" key="1">
    <source>
        <dbReference type="SAM" id="Coils"/>
    </source>
</evidence>
<feature type="compositionally biased region" description="Polar residues" evidence="2">
    <location>
        <begin position="164"/>
        <end position="182"/>
    </location>
</feature>
<feature type="region of interest" description="Disordered" evidence="2">
    <location>
        <begin position="368"/>
        <end position="394"/>
    </location>
</feature>
<dbReference type="GO" id="GO:0005543">
    <property type="term" value="F:phospholipid binding"/>
    <property type="evidence" value="ECO:0007669"/>
    <property type="project" value="InterPro"/>
</dbReference>
<feature type="compositionally biased region" description="Polar residues" evidence="2">
    <location>
        <begin position="670"/>
        <end position="692"/>
    </location>
</feature>
<dbReference type="GO" id="GO:0000226">
    <property type="term" value="P:microtubule cytoskeleton organization"/>
    <property type="evidence" value="ECO:0007669"/>
    <property type="project" value="TreeGrafter"/>
</dbReference>
<feature type="region of interest" description="Disordered" evidence="2">
    <location>
        <begin position="663"/>
        <end position="692"/>
    </location>
</feature>
<dbReference type="PANTHER" id="PTHR28190:SF2">
    <property type="entry name" value="MIGRATION PROTEIN, PUTATIVE (AFU_ORTHOLOGUE AFUA_2G07730)-RELATED"/>
    <property type="match status" value="1"/>
</dbReference>
<dbReference type="PANTHER" id="PTHR28190">
    <property type="entry name" value="NUCLEAR MIGRATION PROTEIN NUM1"/>
    <property type="match status" value="1"/>
</dbReference>
<feature type="region of interest" description="Disordered" evidence="2">
    <location>
        <begin position="162"/>
        <end position="191"/>
    </location>
</feature>
<name>A0A1V8SJI6_9PEZI</name>
<accession>A0A1V8SJI6</accession>
<keyword evidence="1" id="KW-0175">Coiled coil</keyword>
<feature type="region of interest" description="Disordered" evidence="2">
    <location>
        <begin position="325"/>
        <end position="354"/>
    </location>
</feature>
<comment type="caution">
    <text evidence="4">The sequence shown here is derived from an EMBL/GenBank/DDBJ whole genome shotgun (WGS) entry which is preliminary data.</text>
</comment>
<feature type="compositionally biased region" description="Polar residues" evidence="2">
    <location>
        <begin position="1159"/>
        <end position="1168"/>
    </location>
</feature>
<feature type="compositionally biased region" description="Polar residues" evidence="2">
    <location>
        <begin position="861"/>
        <end position="872"/>
    </location>
</feature>
<feature type="coiled-coil region" evidence="1">
    <location>
        <begin position="92"/>
        <end position="126"/>
    </location>
</feature>
<feature type="region of interest" description="Disordered" evidence="2">
    <location>
        <begin position="231"/>
        <end position="305"/>
    </location>
</feature>